<organism evidence="2">
    <name type="scientific">Sesamum angustifolium</name>
    <dbReference type="NCBI Taxonomy" id="2727405"/>
    <lineage>
        <taxon>Eukaryota</taxon>
        <taxon>Viridiplantae</taxon>
        <taxon>Streptophyta</taxon>
        <taxon>Embryophyta</taxon>
        <taxon>Tracheophyta</taxon>
        <taxon>Spermatophyta</taxon>
        <taxon>Magnoliopsida</taxon>
        <taxon>eudicotyledons</taxon>
        <taxon>Gunneridae</taxon>
        <taxon>Pentapetalae</taxon>
        <taxon>asterids</taxon>
        <taxon>lamiids</taxon>
        <taxon>Lamiales</taxon>
        <taxon>Pedaliaceae</taxon>
        <taxon>Sesamum</taxon>
    </lineage>
</organism>
<feature type="compositionally biased region" description="Basic and acidic residues" evidence="1">
    <location>
        <begin position="10"/>
        <end position="33"/>
    </location>
</feature>
<feature type="region of interest" description="Disordered" evidence="1">
    <location>
        <begin position="1"/>
        <end position="87"/>
    </location>
</feature>
<evidence type="ECO:0000256" key="1">
    <source>
        <dbReference type="SAM" id="MobiDB-lite"/>
    </source>
</evidence>
<comment type="caution">
    <text evidence="2">The sequence shown here is derived from an EMBL/GenBank/DDBJ whole genome shotgun (WGS) entry which is preliminary data.</text>
</comment>
<sequence length="154" mass="17688">MGYTPYSGTRSEKTSEVRADPKGKKMKELENRLKKPKKPKGKEVAEGPSDLKKCKRSSKSSRSSRSSKRSKSTIAKRKAATDKAEEENFELTSDLAKWWIEAEEELQYPSRKTAEMSAEKMVPDWTISDQSTVLRPHEGRDSWEVYRSSLFQHD</sequence>
<dbReference type="EMBL" id="JACGWK010000016">
    <property type="protein sequence ID" value="KAL0311617.1"/>
    <property type="molecule type" value="Genomic_DNA"/>
</dbReference>
<dbReference type="AlphaFoldDB" id="A0AAW2KZU1"/>
<feature type="compositionally biased region" description="Basic residues" evidence="1">
    <location>
        <begin position="65"/>
        <end position="78"/>
    </location>
</feature>
<accession>A0AAW2KZU1</accession>
<feature type="compositionally biased region" description="Basic and acidic residues" evidence="1">
    <location>
        <begin position="41"/>
        <end position="52"/>
    </location>
</feature>
<name>A0AAW2KZU1_9LAMI</name>
<protein>
    <submittedName>
        <fullName evidence="2">Uncharacterized protein</fullName>
    </submittedName>
</protein>
<reference evidence="2" key="1">
    <citation type="submission" date="2020-06" db="EMBL/GenBank/DDBJ databases">
        <authorList>
            <person name="Li T."/>
            <person name="Hu X."/>
            <person name="Zhang T."/>
            <person name="Song X."/>
            <person name="Zhang H."/>
            <person name="Dai N."/>
            <person name="Sheng W."/>
            <person name="Hou X."/>
            <person name="Wei L."/>
        </authorList>
    </citation>
    <scope>NUCLEOTIDE SEQUENCE</scope>
    <source>
        <strain evidence="2">G01</strain>
        <tissue evidence="2">Leaf</tissue>
    </source>
</reference>
<evidence type="ECO:0000313" key="2">
    <source>
        <dbReference type="EMBL" id="KAL0311617.1"/>
    </source>
</evidence>
<reference evidence="2" key="2">
    <citation type="journal article" date="2024" name="Plant">
        <title>Genomic evolution and insights into agronomic trait innovations of Sesamum species.</title>
        <authorList>
            <person name="Miao H."/>
            <person name="Wang L."/>
            <person name="Qu L."/>
            <person name="Liu H."/>
            <person name="Sun Y."/>
            <person name="Le M."/>
            <person name="Wang Q."/>
            <person name="Wei S."/>
            <person name="Zheng Y."/>
            <person name="Lin W."/>
            <person name="Duan Y."/>
            <person name="Cao H."/>
            <person name="Xiong S."/>
            <person name="Wang X."/>
            <person name="Wei L."/>
            <person name="Li C."/>
            <person name="Ma Q."/>
            <person name="Ju M."/>
            <person name="Zhao R."/>
            <person name="Li G."/>
            <person name="Mu C."/>
            <person name="Tian Q."/>
            <person name="Mei H."/>
            <person name="Zhang T."/>
            <person name="Gao T."/>
            <person name="Zhang H."/>
        </authorList>
    </citation>
    <scope>NUCLEOTIDE SEQUENCE</scope>
    <source>
        <strain evidence="2">G01</strain>
    </source>
</reference>
<proteinExistence type="predicted"/>
<gene>
    <name evidence="2" type="ORF">Sangu_2456400</name>
</gene>